<dbReference type="Proteomes" id="UP000032900">
    <property type="component" value="Unassembled WGS sequence"/>
</dbReference>
<accession>A0A0E9M2N9</accession>
<comment type="caution">
    <text evidence="1">The sequence shown here is derived from an EMBL/GenBank/DDBJ whole genome shotgun (WGS) entry which is preliminary data.</text>
</comment>
<gene>
    <name evidence="1" type="ORF">JCM15548_13731</name>
</gene>
<keyword evidence="2" id="KW-1185">Reference proteome</keyword>
<keyword evidence="1" id="KW-0675">Receptor</keyword>
<sequence length="517" mass="59879">MNYAYRSSYNEIGAYANYLYKTNTLYLTNAINYYLIQNNSNQLKLSATYSINNRESETDFEAVDYEGNYIKGSNNHTELKNQNITGSVKYTALSRYFVNIGVYTENYKSIKDISKYESTYSGNGYALNAKWAISNETFFKPLVFIDHLSIATSINKHNIPISDAYDEKQQDVCFKTHLQLLNKFSFNVNYFERQLKNQVIDSHYFFKHNILNKGWELNTKIALIDQEDFKIVVFGNLHKNTFQITEANYDLNDGFYHTNGSYLKRGEYDKIYGFNYNGVYQYNDYIEGTQENAPVARDSEGNIILDSNGTPSPMIFAKGVIQYQFLGGDAIYEDINHDGNIDENDIQQIGNARPKITGTGGTSLQYKGWWLGVFFNFRYGNDIVNRARMDLENMYTFNNQTTAVDYRWRKDGDQTDIPRALYNYGYNWLGSTRFVEDGSFFRLKTITLKYQIPEKIISKLHLGHLSLYLTGKNLFTKTDYQGADPDISLNTTWDTYGYDDNYNAAIKQWIFGINVSL</sequence>
<organism evidence="1 2">
    <name type="scientific">Geofilum rubicundum JCM 15548</name>
    <dbReference type="NCBI Taxonomy" id="1236989"/>
    <lineage>
        <taxon>Bacteria</taxon>
        <taxon>Pseudomonadati</taxon>
        <taxon>Bacteroidota</taxon>
        <taxon>Bacteroidia</taxon>
        <taxon>Marinilabiliales</taxon>
        <taxon>Marinilabiliaceae</taxon>
        <taxon>Geofilum</taxon>
    </lineage>
</organism>
<protein>
    <submittedName>
        <fullName evidence="1">TonB-dependent receptor</fullName>
    </submittedName>
</protein>
<dbReference type="InterPro" id="IPR018247">
    <property type="entry name" value="EF_Hand_1_Ca_BS"/>
</dbReference>
<dbReference type="RefSeq" id="WP_062127457.1">
    <property type="nucleotide sequence ID" value="NZ_BAZW01000046.1"/>
</dbReference>
<dbReference type="PROSITE" id="PS00018">
    <property type="entry name" value="EF_HAND_1"/>
    <property type="match status" value="1"/>
</dbReference>
<dbReference type="OrthoDB" id="1019466at2"/>
<dbReference type="EMBL" id="BAZW01000046">
    <property type="protein sequence ID" value="GAO31375.1"/>
    <property type="molecule type" value="Genomic_DNA"/>
</dbReference>
<evidence type="ECO:0000313" key="1">
    <source>
        <dbReference type="EMBL" id="GAO31375.1"/>
    </source>
</evidence>
<evidence type="ECO:0000313" key="2">
    <source>
        <dbReference type="Proteomes" id="UP000032900"/>
    </source>
</evidence>
<dbReference type="AlphaFoldDB" id="A0A0E9M2N9"/>
<name>A0A0E9M2N9_9BACT</name>
<dbReference type="STRING" id="1236989.JCM15548_13731"/>
<proteinExistence type="predicted"/>
<reference evidence="1 2" key="1">
    <citation type="journal article" date="2015" name="Microbes Environ.">
        <title>Distribution and evolution of nitrogen fixation genes in the phylum bacteroidetes.</title>
        <authorList>
            <person name="Inoue J."/>
            <person name="Oshima K."/>
            <person name="Suda W."/>
            <person name="Sakamoto M."/>
            <person name="Iino T."/>
            <person name="Noda S."/>
            <person name="Hongoh Y."/>
            <person name="Hattori M."/>
            <person name="Ohkuma M."/>
        </authorList>
    </citation>
    <scope>NUCLEOTIDE SEQUENCE [LARGE SCALE GENOMIC DNA]</scope>
    <source>
        <strain evidence="1">JCM 15548</strain>
    </source>
</reference>